<organism evidence="2 3">
    <name type="scientific">Natronincola peptidivorans</name>
    <dbReference type="NCBI Taxonomy" id="426128"/>
    <lineage>
        <taxon>Bacteria</taxon>
        <taxon>Bacillati</taxon>
        <taxon>Bacillota</taxon>
        <taxon>Clostridia</taxon>
        <taxon>Peptostreptococcales</taxon>
        <taxon>Natronincolaceae</taxon>
        <taxon>Natronincola</taxon>
    </lineage>
</organism>
<dbReference type="RefSeq" id="WP_090446348.1">
    <property type="nucleotide sequence ID" value="NZ_FOHU01000021.1"/>
</dbReference>
<keyword evidence="3" id="KW-1185">Reference proteome</keyword>
<accession>A0A1I0GGZ9</accession>
<keyword evidence="1" id="KW-0812">Transmembrane</keyword>
<evidence type="ECO:0000256" key="1">
    <source>
        <dbReference type="SAM" id="Phobius"/>
    </source>
</evidence>
<evidence type="ECO:0008006" key="4">
    <source>
        <dbReference type="Google" id="ProtNLM"/>
    </source>
</evidence>
<dbReference type="OrthoDB" id="1683552at2"/>
<sequence length="184" mass="21968">MLGSLNIIAIIVLGIGFVLLLIHHTALTTKLDRFYCDMVNHLCIGIGWVKSKYTDEKVSRLTLEKTQERILEYQYLCERVLKRKPYYHYLLSHIYNNIEVLKEDMDNNIWGEKQEKKVKEIIDICNKLIWSFVGINTYAEGHRDVGYYYELDKSYSKTHKVINKELKQYWEEKYQVNSSEFVEQ</sequence>
<gene>
    <name evidence="2" type="ORF">SAMN05660297_03210</name>
</gene>
<proteinExistence type="predicted"/>
<dbReference type="AlphaFoldDB" id="A0A1I0GGZ9"/>
<keyword evidence="1" id="KW-0472">Membrane</keyword>
<feature type="transmembrane region" description="Helical" evidence="1">
    <location>
        <begin position="6"/>
        <end position="23"/>
    </location>
</feature>
<name>A0A1I0GGZ9_9FIRM</name>
<dbReference type="EMBL" id="FOHU01000021">
    <property type="protein sequence ID" value="SET70405.1"/>
    <property type="molecule type" value="Genomic_DNA"/>
</dbReference>
<dbReference type="Proteomes" id="UP000199568">
    <property type="component" value="Unassembled WGS sequence"/>
</dbReference>
<evidence type="ECO:0000313" key="3">
    <source>
        <dbReference type="Proteomes" id="UP000199568"/>
    </source>
</evidence>
<keyword evidence="1" id="KW-1133">Transmembrane helix</keyword>
<evidence type="ECO:0000313" key="2">
    <source>
        <dbReference type="EMBL" id="SET70405.1"/>
    </source>
</evidence>
<reference evidence="2 3" key="1">
    <citation type="submission" date="2016-10" db="EMBL/GenBank/DDBJ databases">
        <authorList>
            <person name="de Groot N.N."/>
        </authorList>
    </citation>
    <scope>NUCLEOTIDE SEQUENCE [LARGE SCALE GENOMIC DNA]</scope>
    <source>
        <strain evidence="2 3">DSM 18979</strain>
    </source>
</reference>
<protein>
    <recommendedName>
        <fullName evidence="4">DUF4760 domain-containing protein</fullName>
    </recommendedName>
</protein>